<dbReference type="VEuPathDB" id="FungiDB:MGL_3046"/>
<feature type="compositionally biased region" description="Basic and acidic residues" evidence="1">
    <location>
        <begin position="1113"/>
        <end position="1123"/>
    </location>
</feature>
<feature type="region of interest" description="Disordered" evidence="1">
    <location>
        <begin position="751"/>
        <end position="812"/>
    </location>
</feature>
<comment type="caution">
    <text evidence="3">The sequence shown here is derived from an EMBL/GenBank/DDBJ whole genome shotgun (WGS) entry which is preliminary data.</text>
</comment>
<dbReference type="OrthoDB" id="71672at2759"/>
<name>A8Q6S8_MALGO</name>
<feature type="compositionally biased region" description="Low complexity" evidence="1">
    <location>
        <begin position="886"/>
        <end position="895"/>
    </location>
</feature>
<dbReference type="Proteomes" id="UP000008837">
    <property type="component" value="Unassembled WGS sequence"/>
</dbReference>
<dbReference type="RefSeq" id="XP_001730060.1">
    <property type="nucleotide sequence ID" value="XM_001730008.1"/>
</dbReference>
<feature type="compositionally biased region" description="Acidic residues" evidence="1">
    <location>
        <begin position="181"/>
        <end position="203"/>
    </location>
</feature>
<dbReference type="GeneID" id="5854367"/>
<feature type="compositionally biased region" description="Basic residues" evidence="1">
    <location>
        <begin position="1004"/>
        <end position="1016"/>
    </location>
</feature>
<dbReference type="Pfam" id="PF12825">
    <property type="entry name" value="DUF3818"/>
    <property type="match status" value="1"/>
</dbReference>
<dbReference type="InterPro" id="IPR024554">
    <property type="entry name" value="LEC1-like_C"/>
</dbReference>
<dbReference type="InterPro" id="IPR047168">
    <property type="entry name" value="LEC1-like"/>
</dbReference>
<evidence type="ECO:0000256" key="1">
    <source>
        <dbReference type="SAM" id="MobiDB-lite"/>
    </source>
</evidence>
<proteinExistence type="predicted"/>
<dbReference type="InParanoid" id="A8Q6S8"/>
<feature type="region of interest" description="Disordered" evidence="1">
    <location>
        <begin position="827"/>
        <end position="1056"/>
    </location>
</feature>
<dbReference type="OMA" id="RTHTSHG"/>
<feature type="compositionally biased region" description="Basic and acidic residues" evidence="1">
    <location>
        <begin position="110"/>
        <end position="120"/>
    </location>
</feature>
<feature type="domain" description="PX" evidence="2">
    <location>
        <begin position="1557"/>
        <end position="1883"/>
    </location>
</feature>
<feature type="region of interest" description="Disordered" evidence="1">
    <location>
        <begin position="40"/>
        <end position="658"/>
    </location>
</feature>
<organism evidence="3 4">
    <name type="scientific">Malassezia globosa (strain ATCC MYA-4612 / CBS 7966)</name>
    <name type="common">Dandruff-associated fungus</name>
    <dbReference type="NCBI Taxonomy" id="425265"/>
    <lineage>
        <taxon>Eukaryota</taxon>
        <taxon>Fungi</taxon>
        <taxon>Dikarya</taxon>
        <taxon>Basidiomycota</taxon>
        <taxon>Ustilaginomycotina</taxon>
        <taxon>Malasseziomycetes</taxon>
        <taxon>Malasseziales</taxon>
        <taxon>Malasseziaceae</taxon>
        <taxon>Malassezia</taxon>
    </lineage>
</organism>
<feature type="compositionally biased region" description="Pro residues" evidence="1">
    <location>
        <begin position="964"/>
        <end position="979"/>
    </location>
</feature>
<feature type="compositionally biased region" description="Low complexity" evidence="1">
    <location>
        <begin position="629"/>
        <end position="640"/>
    </location>
</feature>
<feature type="compositionally biased region" description="Basic residues" evidence="1">
    <location>
        <begin position="912"/>
        <end position="921"/>
    </location>
</feature>
<evidence type="ECO:0000313" key="3">
    <source>
        <dbReference type="EMBL" id="EDP42846.1"/>
    </source>
</evidence>
<feature type="compositionally biased region" description="Polar residues" evidence="1">
    <location>
        <begin position="760"/>
        <end position="777"/>
    </location>
</feature>
<dbReference type="PANTHER" id="PTHR47185">
    <property type="entry name" value="PX DOMAIN-CONTAINING PROTEIN YPR097W"/>
    <property type="match status" value="1"/>
</dbReference>
<reference evidence="3 4" key="1">
    <citation type="journal article" date="2007" name="Proc. Natl. Acad. Sci. U.S.A.">
        <title>Dandruff-associated Malassezia genomes reveal convergent and divergent virulence traits shared with plant and human fungal pathogens.</title>
        <authorList>
            <person name="Xu J."/>
            <person name="Saunders C.W."/>
            <person name="Hu P."/>
            <person name="Grant R.A."/>
            <person name="Boekhout T."/>
            <person name="Kuramae E.E."/>
            <person name="Kronstad J.W."/>
            <person name="Deangelis Y.M."/>
            <person name="Reeder N.L."/>
            <person name="Johnstone K.R."/>
            <person name="Leland M."/>
            <person name="Fieno A.M."/>
            <person name="Begley W.M."/>
            <person name="Sun Y."/>
            <person name="Lacey M.P."/>
            <person name="Chaudhary T."/>
            <person name="Keough T."/>
            <person name="Chu L."/>
            <person name="Sears R."/>
            <person name="Yuan B."/>
            <person name="Dawson T.L.Jr."/>
        </authorList>
    </citation>
    <scope>NUCLEOTIDE SEQUENCE [LARGE SCALE GENOMIC DNA]</scope>
    <source>
        <strain evidence="4">ATCC MYA-4612 / CBS 7966</strain>
    </source>
</reference>
<feature type="compositionally biased region" description="Acidic residues" evidence="1">
    <location>
        <begin position="153"/>
        <end position="170"/>
    </location>
</feature>
<feature type="region of interest" description="Disordered" evidence="1">
    <location>
        <begin position="1098"/>
        <end position="1130"/>
    </location>
</feature>
<dbReference type="EMBL" id="AAYY01000010">
    <property type="protein sequence ID" value="EDP42846.1"/>
    <property type="molecule type" value="Genomic_DNA"/>
</dbReference>
<accession>A8Q6S8</accession>
<evidence type="ECO:0000313" key="4">
    <source>
        <dbReference type="Proteomes" id="UP000008837"/>
    </source>
</evidence>
<keyword evidence="4" id="KW-1185">Reference proteome</keyword>
<evidence type="ECO:0000259" key="2">
    <source>
        <dbReference type="Pfam" id="PF12825"/>
    </source>
</evidence>
<feature type="compositionally biased region" description="Acidic residues" evidence="1">
    <location>
        <begin position="245"/>
        <end position="273"/>
    </location>
</feature>
<feature type="region of interest" description="Disordered" evidence="1">
    <location>
        <begin position="1"/>
        <end position="27"/>
    </location>
</feature>
<feature type="compositionally biased region" description="Polar residues" evidence="1">
    <location>
        <begin position="287"/>
        <end position="296"/>
    </location>
</feature>
<feature type="compositionally biased region" description="Acidic residues" evidence="1">
    <location>
        <begin position="127"/>
        <end position="146"/>
    </location>
</feature>
<protein>
    <recommendedName>
        <fullName evidence="2">PX domain-containing protein</fullName>
    </recommendedName>
</protein>
<dbReference type="KEGG" id="mgl:MGL_3046"/>
<gene>
    <name evidence="3" type="ORF">MGL_3046</name>
</gene>
<feature type="compositionally biased region" description="Acidic residues" evidence="1">
    <location>
        <begin position="78"/>
        <end position="106"/>
    </location>
</feature>
<feature type="region of interest" description="Disordered" evidence="1">
    <location>
        <begin position="1420"/>
        <end position="1449"/>
    </location>
</feature>
<feature type="compositionally biased region" description="Basic and acidic residues" evidence="1">
    <location>
        <begin position="600"/>
        <end position="622"/>
    </location>
</feature>
<feature type="compositionally biased region" description="Basic and acidic residues" evidence="1">
    <location>
        <begin position="417"/>
        <end position="427"/>
    </location>
</feature>
<feature type="compositionally biased region" description="Low complexity" evidence="1">
    <location>
        <begin position="331"/>
        <end position="344"/>
    </location>
</feature>
<feature type="compositionally biased region" description="Polar residues" evidence="1">
    <location>
        <begin position="574"/>
        <end position="591"/>
    </location>
</feature>
<dbReference type="PANTHER" id="PTHR47185:SF1">
    <property type="entry name" value="PX DOMAIN-CONTAINING PROTEIN YPR097W"/>
    <property type="match status" value="1"/>
</dbReference>
<sequence length="2025" mass="223027">MRKALNAMNIPRLRKNQAEVGDQQPPEHVLSRHAALNRAAEPAAVGTSPLQGVRRASTDYGYDPYDEDVSERTGYLDEERDVDEDDDPYDDDESYEDELYDDEDAGYGERTGHDGEDTHTEVTGYGDEGEEEDGVYSDETGYDDGYTEQTGYDYEDDAYTEQTGYDDDAYSEGTVTGYGDEYSEGTGYDEGDVTGYEYDDDTTDDVRIGHGSLPDGNSHRAFDPSLQSLEESEVDETERYPSTYEDYDDDYMYDDEPVDRDLEEPEEYGDEYASDFTETLSDEMPSPNASALSLSRTGDPGSPSSAGVRPGASDVGALATGAGAGAGTGTGTAAAAAAAPTKAARSMEGREAPAHVTHGGQRKGIFLHSLRRKQEPGQEPAPQPKMSLLRRLPILGQKRKTTMDRQEQTSLRRSISQRRDNARDLRQDAQAAIMGNVSHGMPDARPAPPIDGFKVAPPIGGGARVLGADQAPAHRPGVPTGPAGPSGMRVMNPDSLPVQQRAANPPLASNDRRAMPALAAPGRPHKPRPPTNPRYGPDSHPGGAPMQSTNAPVLASAAAATHNDLAESERSDSYMGTTTEAYSDQASSTLTERPGLYGDDSFRTESDVERETEIDTDTEREPSVGAPFTASAGTAASVATPVRATASPEFRTPGPFRGMPHMTSASSRYAQVMPQYRNMAAVSPHILSPTLSSRGIPVGHGPAGAAGVGAGSAALARSPASVSDVFVDTSMMGSVPTSPAMSRQLLPMQHAQGGVGDASTIDSTLPDSQTDTRSGSAANALYSRATSSRPHNAVLRDETSGRVPQFVDPFADGNALDRFSREIRRPESIEPSLFDGEAASGGQPSSPLMPRTGPLSGQRDSDSSSTMPAVRTMAELKTPKQHKPTDSTTSSDFFTVHNASIRSGTPMPGLRAARRSAHRVTRAGTGNRGSPARARGSARTHTSHGMSPERRSAHKSRSKAKDVPPVPPVPPVLPTPKASPTPNRTHRKKHEAPMSFRNLEKKAPKGRTGSKQRTPRALRDPSKYLLTPSVAPTETDSEEQAELSGSKAKKQPPASRRPWLLRDLSAEETHYFLREMISKELTWEWDRLFVMRSFDRPMDSDQLQPRKAGRRPARSDSDSRAGDFSDSSSAAALGLTDDEDVFRRDVYDPHPPPLDLPLLRFLLRNAFCTFPLFVPPEQSKNGPRMPNKSAVARMYFFSAIMPIAREIQARSLSATVDRLGESDGMPFMGQSFTSSIMQLIKKWSTRYITAVLRVGPGSPYYGAEPVHNRSLPWPNAKLLPPEAFVCYRRPTDRLRFGGFEVDIVAVREHSHRERDFLLRIRRPNRMDEFVVRNDRDWDEFRAKLAHELGPFVHVRPLPRLPGRIELEKQAMDASDDTRSADSESYYTRASSYAKGNAESGSVSGSGSVFDSGSGSGTSYADSASYYTDSSEHPASLSTSRPPPGMTAADILKPLYGPRSHSMPRFEVDRRLLRSWLRDTLAIRSIADSSEVRAFLSIGCFNDRELDTNELLNIAERRRVDCRRIEEREKDAEMAGESVLSIRRVQQRIWVDCVDGDGFLKMFDALKATSSYANLPSSYQMMWAWGNLQAARFLYGIFVQGDQSRANLARARDMIDAIPWRKLANAMRLPAVQMVAEWQKQFLRNRFFHALFQIVFEDNPVVMDEDLRALQQAIESDTMVRKLRMYVESPEDFKRLVRQHAVKAGIPLVAAIVRGSDAPKLSKTDVQRVIAASREYTDFMNSHPTAIRKKGNTSPGFTLIVNLQRVLRLYSLHRDVTQIRGMLQDPTILDALTVLLEPLLEALVRLHRVKGIREDLMDLHVFLLRLFDLLESLRARVQDPARSINTLASFLDRSAPGLYDFLHRWSHVDPTVFSTFAWFRHLAMSVGVGSEDLASIWDPPSSVMHETDPSVEEVTTALRSTNLDKFNSLNVDVLSNHTHLDPNIKAEIVALVEAARRKRGRQMEIASRWAAGDTEADFSIQVFGDGDGHMRREPFLPKEPAPAPRTELVDRLLRSFREAVSSALNR</sequence>
<dbReference type="GO" id="GO:0035091">
    <property type="term" value="F:phosphatidylinositol binding"/>
    <property type="evidence" value="ECO:0007669"/>
    <property type="project" value="TreeGrafter"/>
</dbReference>
<dbReference type="STRING" id="425265.A8Q6S8"/>